<dbReference type="Proteomes" id="UP000471705">
    <property type="component" value="Unassembled WGS sequence"/>
</dbReference>
<proteinExistence type="predicted"/>
<gene>
    <name evidence="1" type="ORF">GR257_03320</name>
</gene>
<dbReference type="RefSeq" id="WP_164045836.1">
    <property type="nucleotide sequence ID" value="NZ_JBGEYD010000001.1"/>
</dbReference>
<sequence>MNALNAQGNIVGGPSGDGHYARGMNSFAGLFPKLVIFLKHESGFGRLDERWDMSGSS</sequence>
<dbReference type="AlphaFoldDB" id="A0A7K3V9P9"/>
<protein>
    <submittedName>
        <fullName evidence="1">Uncharacterized protein</fullName>
    </submittedName>
</protein>
<evidence type="ECO:0000313" key="2">
    <source>
        <dbReference type="Proteomes" id="UP000471705"/>
    </source>
</evidence>
<accession>A0A7K3V9P9</accession>
<comment type="caution">
    <text evidence="1">The sequence shown here is derived from an EMBL/GenBank/DDBJ whole genome shotgun (WGS) entry which is preliminary data.</text>
</comment>
<evidence type="ECO:0000313" key="1">
    <source>
        <dbReference type="EMBL" id="NEK13885.1"/>
    </source>
</evidence>
<name>A0A7K3V9P9_RHILE</name>
<reference evidence="1 2" key="1">
    <citation type="submission" date="2019-12" db="EMBL/GenBank/DDBJ databases">
        <title>Rhizobium genotypes associated with high levels of biological nitrogen fixation by grain legumes in a temperate-maritime cropping system.</title>
        <authorList>
            <person name="Maluk M."/>
            <person name="Francesc Ferrando Molina F."/>
            <person name="Lopez Del Egido L."/>
            <person name="Lafos M."/>
            <person name="Langarica-Fuentes A."/>
            <person name="Gebre Yohannes G."/>
            <person name="Young M.W."/>
            <person name="Martin P."/>
            <person name="Gantlett R."/>
            <person name="Kenicer G."/>
            <person name="Hawes C."/>
            <person name="Begg G.S."/>
            <person name="Quilliam R.S."/>
            <person name="Squire G.R."/>
            <person name="Poole P.S."/>
            <person name="Young P.W."/>
            <person name="Iannetta P.M."/>
            <person name="James E.K."/>
        </authorList>
    </citation>
    <scope>NUCLEOTIDE SEQUENCE [LARGE SCALE GENOMIC DNA]</scope>
    <source>
        <strain evidence="1 2">JHI54</strain>
    </source>
</reference>
<organism evidence="1 2">
    <name type="scientific">Rhizobium leguminosarum</name>
    <dbReference type="NCBI Taxonomy" id="384"/>
    <lineage>
        <taxon>Bacteria</taxon>
        <taxon>Pseudomonadati</taxon>
        <taxon>Pseudomonadota</taxon>
        <taxon>Alphaproteobacteria</taxon>
        <taxon>Hyphomicrobiales</taxon>
        <taxon>Rhizobiaceae</taxon>
        <taxon>Rhizobium/Agrobacterium group</taxon>
        <taxon>Rhizobium</taxon>
    </lineage>
</organism>
<dbReference type="EMBL" id="WUFV01000001">
    <property type="protein sequence ID" value="NEK13885.1"/>
    <property type="molecule type" value="Genomic_DNA"/>
</dbReference>